<evidence type="ECO:0000313" key="2">
    <source>
        <dbReference type="EMBL" id="SDM53308.1"/>
    </source>
</evidence>
<organism evidence="2 3">
    <name type="scientific">Romboutsia lituseburensis DSM 797</name>
    <dbReference type="NCBI Taxonomy" id="1121325"/>
    <lineage>
        <taxon>Bacteria</taxon>
        <taxon>Bacillati</taxon>
        <taxon>Bacillota</taxon>
        <taxon>Clostridia</taxon>
        <taxon>Peptostreptococcales</taxon>
        <taxon>Peptostreptococcaceae</taxon>
        <taxon>Romboutsia</taxon>
    </lineage>
</organism>
<dbReference type="STRING" id="1121325.SAMN04515677_11436"/>
<dbReference type="Proteomes" id="UP000199068">
    <property type="component" value="Unassembled WGS sequence"/>
</dbReference>
<reference evidence="2 3" key="1">
    <citation type="submission" date="2016-10" db="EMBL/GenBank/DDBJ databases">
        <authorList>
            <person name="de Groot N.N."/>
        </authorList>
    </citation>
    <scope>NUCLEOTIDE SEQUENCE [LARGE SCALE GENOMIC DNA]</scope>
    <source>
        <strain evidence="2 3">DSM 797</strain>
    </source>
</reference>
<dbReference type="EMBL" id="FNGW01000014">
    <property type="protein sequence ID" value="SDM53308.1"/>
    <property type="molecule type" value="Genomic_DNA"/>
</dbReference>
<name>A0A1G9U0A6_9FIRM</name>
<dbReference type="RefSeq" id="WP_092727726.1">
    <property type="nucleotide sequence ID" value="NZ_FNGW01000014.1"/>
</dbReference>
<evidence type="ECO:0000256" key="1">
    <source>
        <dbReference type="SAM" id="Coils"/>
    </source>
</evidence>
<accession>A0A1G9U0A6</accession>
<dbReference type="Pfam" id="PF05133">
    <property type="entry name" value="SPP1_portal"/>
    <property type="match status" value="1"/>
</dbReference>
<dbReference type="AlphaFoldDB" id="A0A1G9U0A6"/>
<sequence>MNTMAVNNIINMELQGLFPKDRLEEMNEIINYYKQYEGEELDWIKTTTDYVATEKKTNYIKKLIDEEARFMFSKPPYFNINVEGNEEAEKNLNKYLRRTLKKNLFNNDIIKATKDFLIGKRIALKLVANKETKKIEIAFIPSLEFVFVPKLDNVKELEQIIFCYQLEDNISREGQRFWKQKYYIDKGYCYVHEAIYDGSGKIIKLLKDNENTKLTFIPCYVIMNDSLTGDTKGKSDVKPLVENQKAYNQLTSEDIDTIIKGMNRIIYMINVDDDSIMEEDGKPKISYKAGAVWNLEKDRQASESDKAEVNAIGSDFGYDQRIENALNRIIRDMHDSLSVPKLSVEDMKALTSSKAIKAIYQQFTSCIEEKMTSWIPMLEWMVEAIIEMSRIYGIGKLPNVDIEDMEITVQNQYPLPSDEYEEKDNDMKQVTTQVMSRKRYIEKWHNVHADIADEELKQIQLEKQLLEDSFSQFETNLEDDDGE</sequence>
<gene>
    <name evidence="2" type="ORF">SAMN04515677_11436</name>
</gene>
<protein>
    <submittedName>
        <fullName evidence="2">Phage portal protein, SPP1 Gp6-like</fullName>
    </submittedName>
</protein>
<keyword evidence="1" id="KW-0175">Coiled coil</keyword>
<keyword evidence="3" id="KW-1185">Reference proteome</keyword>
<dbReference type="InterPro" id="IPR021145">
    <property type="entry name" value="Portal_protein_SPP1_Gp6-like"/>
</dbReference>
<proteinExistence type="predicted"/>
<evidence type="ECO:0000313" key="3">
    <source>
        <dbReference type="Proteomes" id="UP000199068"/>
    </source>
</evidence>
<feature type="coiled-coil region" evidence="1">
    <location>
        <begin position="449"/>
        <end position="476"/>
    </location>
</feature>